<gene>
    <name evidence="1" type="ORF">ALQ51_02580</name>
</gene>
<sequence>MLKARYGTRDFTTVDVHDLEDQIQELVLEGWVEIEPEFFTDHQGKQFKVVARLKRIPEAA</sequence>
<reference evidence="1 2" key="1">
    <citation type="submission" date="2018-08" db="EMBL/GenBank/DDBJ databases">
        <title>Recombination of ecologically and evolutionarily significant loci maintains genetic cohesion in the Pseudomonas syringae species complex.</title>
        <authorList>
            <person name="Dillon M."/>
            <person name="Thakur S."/>
            <person name="Almeida R.N.D."/>
            <person name="Weir B.S."/>
            <person name="Guttman D.S."/>
        </authorList>
    </citation>
    <scope>NUCLEOTIDE SEQUENCE [LARGE SCALE GENOMIC DNA]</scope>
    <source>
        <strain evidence="1 2">ICMP 15203</strain>
    </source>
</reference>
<protein>
    <submittedName>
        <fullName evidence="1">Site-specific recombinase, phage integrase family domain protein</fullName>
    </submittedName>
</protein>
<dbReference type="EMBL" id="RBPJ01000052">
    <property type="protein sequence ID" value="RMO02340.1"/>
    <property type="molecule type" value="Genomic_DNA"/>
</dbReference>
<dbReference type="GeneID" id="64463768"/>
<accession>A0A3M3S0X7</accession>
<evidence type="ECO:0000313" key="1">
    <source>
        <dbReference type="EMBL" id="RMO02340.1"/>
    </source>
</evidence>
<dbReference type="RefSeq" id="WP_234300508.1">
    <property type="nucleotide sequence ID" value="NZ_CP178532.1"/>
</dbReference>
<comment type="caution">
    <text evidence="1">The sequence shown here is derived from an EMBL/GenBank/DDBJ whole genome shotgun (WGS) entry which is preliminary data.</text>
</comment>
<name>A0A3M3S0X7_PSECA</name>
<organism evidence="1 2">
    <name type="scientific">Pseudomonas cannabina</name>
    <dbReference type="NCBI Taxonomy" id="86840"/>
    <lineage>
        <taxon>Bacteria</taxon>
        <taxon>Pseudomonadati</taxon>
        <taxon>Pseudomonadota</taxon>
        <taxon>Gammaproteobacteria</taxon>
        <taxon>Pseudomonadales</taxon>
        <taxon>Pseudomonadaceae</taxon>
        <taxon>Pseudomonas</taxon>
    </lineage>
</organism>
<proteinExistence type="predicted"/>
<dbReference type="Proteomes" id="UP000270524">
    <property type="component" value="Unassembled WGS sequence"/>
</dbReference>
<dbReference type="AlphaFoldDB" id="A0A3M3S0X7"/>
<evidence type="ECO:0000313" key="2">
    <source>
        <dbReference type="Proteomes" id="UP000270524"/>
    </source>
</evidence>